<sequence length="215" mass="22920">MKILSTMDITGMLESAAAHVMSSIQELNELDTQIGDGDHGTTMKRVMSSLCKTLETDTENDTKTLLDSIGWNIMSQDGGSAGMLMGMFFSGLAKGIEPDQTAEERMSAMLKHGADALLSGSGAGVGEKTMVDALVPAVSTFEETIKGGGDFLQAMRLSSIAARQGAEDSKKMLPTRGRAKNLKERALGVADPGATSIALIFEGFYHYCEHRGLYD</sequence>
<evidence type="ECO:0000313" key="4">
    <source>
        <dbReference type="EMBL" id="AMO58419.1"/>
    </source>
</evidence>
<dbReference type="KEGG" id="emp:EZMO1_4505"/>
<dbReference type="SMART" id="SM01120">
    <property type="entry name" value="Dak2"/>
    <property type="match status" value="1"/>
</dbReference>
<dbReference type="GO" id="GO:0004371">
    <property type="term" value="F:glycerone kinase activity"/>
    <property type="evidence" value="ECO:0007669"/>
    <property type="project" value="InterPro"/>
</dbReference>
<dbReference type="InterPro" id="IPR004007">
    <property type="entry name" value="DhaL_dom"/>
</dbReference>
<dbReference type="RefSeq" id="WP_061509733.1">
    <property type="nucleotide sequence ID" value="NZ_CP013251.1"/>
</dbReference>
<evidence type="ECO:0000259" key="3">
    <source>
        <dbReference type="PROSITE" id="PS51480"/>
    </source>
</evidence>
<dbReference type="STRING" id="570277.EZMO1_4505"/>
<proteinExistence type="predicted"/>
<dbReference type="AlphaFoldDB" id="A0A142BI43"/>
<dbReference type="NCBIfam" id="TIGR02365">
    <property type="entry name" value="dha_L_ycgS"/>
    <property type="match status" value="1"/>
</dbReference>
<reference evidence="4 5" key="1">
    <citation type="journal article" date="2016" name="Front. Microbiol.">
        <title>Genomic Insight into the Host-Endosymbiont Relationship of Endozoicomonas montiporae CL-33(T) with its Coral Host.</title>
        <authorList>
            <person name="Ding J.-Y."/>
            <person name="Shiu J.-H."/>
            <person name="Chen W.-M."/>
            <person name="Chiang Y.-R."/>
            <person name="Tang S.-L."/>
        </authorList>
    </citation>
    <scope>NUCLEOTIDE SEQUENCE [LARGE SCALE GENOMIC DNA]</scope>
    <source>
        <strain evidence="4 5">CL-33</strain>
    </source>
</reference>
<dbReference type="GO" id="GO:0019563">
    <property type="term" value="P:glycerol catabolic process"/>
    <property type="evidence" value="ECO:0007669"/>
    <property type="project" value="TreeGrafter"/>
</dbReference>
<keyword evidence="2 4" id="KW-0418">Kinase</keyword>
<organism evidence="4 5">
    <name type="scientific">Endozoicomonas montiporae CL-33</name>
    <dbReference type="NCBI Taxonomy" id="570277"/>
    <lineage>
        <taxon>Bacteria</taxon>
        <taxon>Pseudomonadati</taxon>
        <taxon>Pseudomonadota</taxon>
        <taxon>Gammaproteobacteria</taxon>
        <taxon>Oceanospirillales</taxon>
        <taxon>Endozoicomonadaceae</taxon>
        <taxon>Endozoicomonas</taxon>
    </lineage>
</organism>
<dbReference type="EMBL" id="CP013251">
    <property type="protein sequence ID" value="AMO58419.1"/>
    <property type="molecule type" value="Genomic_DNA"/>
</dbReference>
<evidence type="ECO:0000256" key="2">
    <source>
        <dbReference type="ARBA" id="ARBA00022777"/>
    </source>
</evidence>
<dbReference type="PROSITE" id="PS51480">
    <property type="entry name" value="DHAL"/>
    <property type="match status" value="1"/>
</dbReference>
<keyword evidence="1 4" id="KW-0808">Transferase</keyword>
<evidence type="ECO:0000256" key="1">
    <source>
        <dbReference type="ARBA" id="ARBA00022679"/>
    </source>
</evidence>
<dbReference type="InterPro" id="IPR012737">
    <property type="entry name" value="DhaK_L_YcgS"/>
</dbReference>
<dbReference type="Pfam" id="PF02734">
    <property type="entry name" value="Dak2"/>
    <property type="match status" value="1"/>
</dbReference>
<dbReference type="GO" id="GO:0005829">
    <property type="term" value="C:cytosol"/>
    <property type="evidence" value="ECO:0007669"/>
    <property type="project" value="TreeGrafter"/>
</dbReference>
<protein>
    <submittedName>
        <fullName evidence="4">Dihydroxyacetone kinase, C-terminal domain</fullName>
        <ecNumber evidence="4">2.7.1.-</ecNumber>
    </submittedName>
</protein>
<evidence type="ECO:0000313" key="5">
    <source>
        <dbReference type="Proteomes" id="UP000071065"/>
    </source>
</evidence>
<dbReference type="SUPFAM" id="SSF101473">
    <property type="entry name" value="DhaL-like"/>
    <property type="match status" value="1"/>
</dbReference>
<accession>A0A142BI43</accession>
<feature type="domain" description="DhaL" evidence="3">
    <location>
        <begin position="7"/>
        <end position="206"/>
    </location>
</feature>
<dbReference type="PATRIC" id="fig|570277.3.peg.4829"/>
<dbReference type="InterPro" id="IPR036117">
    <property type="entry name" value="DhaL_dom_sf"/>
</dbReference>
<name>A0A142BI43_9GAMM</name>
<dbReference type="EC" id="2.7.1.-" evidence="4"/>
<dbReference type="PANTHER" id="PTHR28629">
    <property type="entry name" value="TRIOKINASE/FMN CYCLASE"/>
    <property type="match status" value="1"/>
</dbReference>
<dbReference type="PANTHER" id="PTHR28629:SF4">
    <property type="entry name" value="TRIOKINASE_FMN CYCLASE"/>
    <property type="match status" value="1"/>
</dbReference>
<gene>
    <name evidence="4" type="primary">dhaL</name>
    <name evidence="4" type="ORF">EZMO1_4505</name>
</gene>
<dbReference type="FunFam" id="1.25.40.340:FF:000002">
    <property type="entry name" value="Dihydroxyacetone kinase, L subunit"/>
    <property type="match status" value="1"/>
</dbReference>
<dbReference type="OrthoDB" id="9800291at2"/>
<dbReference type="Proteomes" id="UP000071065">
    <property type="component" value="Chromosome"/>
</dbReference>
<dbReference type="InterPro" id="IPR050861">
    <property type="entry name" value="Dihydroxyacetone_Kinase"/>
</dbReference>
<dbReference type="Gene3D" id="1.25.40.340">
    <property type="match status" value="1"/>
</dbReference>